<dbReference type="Pfam" id="PF02816">
    <property type="entry name" value="Alpha_kinase"/>
    <property type="match status" value="1"/>
</dbReference>
<evidence type="ECO:0000256" key="1">
    <source>
        <dbReference type="ARBA" id="ARBA00022527"/>
    </source>
</evidence>
<sequence length="970" mass="107547">MSRKETLSASLTLLQRVFQKLGYTPETTEQDEESVLSKLSPDIRQYLKETESGKWPADPAASIAPNARETTHLKVYLAWTLQHDQLWKAMAAILLLENSHDDVMEASLFDDVMQHIEEKVPGDVIPPQLLVTWAKHLQVKGDLHGAIRRLNAARTLIADHKSSFPCPCEVDRVRGECTQLAGLTLNKMCCWKNAVEPLMESVDIFRACAAEDRNLEAIVVSLEMAAKCLCNLPHGDYLELKEELGFQHGDRFYQAYTMCKDAASLASSSQLLLVRAQNQAAESLLKFAAQHEDDATRYQYLEQVVAEVQKSLQAHTSAFHLSRREQFFEFVHSLFLVSLALNFSDSSKDCAFADTLGEQARFLYAEYCRQLSEHDFQPAHIELRDCPQAEGVIHSVAEMFNLSLDLLKSTVKAGKDEGRKVGKGEDVAIEKLDTNGCEVVNGHGTGLLDKKVQGLNFNADGSRTSETNGEEDIMVQPNSSGRRSTKREDVNDEAEKIPTENQQNGHSGKFLLHDVITAESLVKESEQAEREQRSSLNTQAKEAGRSSPLENVAQNDEEQLPPPPPRRQQEVGLPVDPEDYSIPVYDVPLSIFQDLIGCKFSGVTATTTTNDNPSNPLTAENPALEKQDAPKEDEQRDGTNEEASMRGITVDSGFGSSVGLVDTCLTTKLLTHSEMDSLGSSAADSGMESDFSASAGKSGDSRNSSSYFDSAISSPSKPSGSSLSLGGSEVHDTVRKARLLKFNPVTGIWSSQMTLVYVGQPLQLDPKVKGNCRDALHVQFLHQDEVLGRYVGKRYRRQRPPSQYLQDVTCQKTARFLVTLFNYALKDLRYDIQVVYVPVAHVQLLSRDGEEVEDWLNVEPYLEGDFIKLTNNLHFCNSQGKTLSTALTHFTHSVSDGKLMLVDLQGWLPREGRGVVYLTDPQFHTNTPTSLSSCDMGPKGMRAFWESVHPQCNAICHALGLKRPTDQEGA</sequence>
<comment type="caution">
    <text evidence="6">The sequence shown here is derived from an EMBL/GenBank/DDBJ whole genome shotgun (WGS) entry which is preliminary data.</text>
</comment>
<feature type="compositionally biased region" description="Basic and acidic residues" evidence="4">
    <location>
        <begin position="522"/>
        <end position="533"/>
    </location>
</feature>
<dbReference type="InterPro" id="IPR004166">
    <property type="entry name" value="a-kinase_dom"/>
</dbReference>
<name>A0AAN9BZZ2_9CAEN</name>
<dbReference type="EMBL" id="JBAMIC010000001">
    <property type="protein sequence ID" value="KAK7114234.1"/>
    <property type="molecule type" value="Genomic_DNA"/>
</dbReference>
<dbReference type="GO" id="GO:0004674">
    <property type="term" value="F:protein serine/threonine kinase activity"/>
    <property type="evidence" value="ECO:0007669"/>
    <property type="project" value="UniProtKB-KW"/>
</dbReference>
<feature type="compositionally biased region" description="Basic and acidic residues" evidence="4">
    <location>
        <begin position="486"/>
        <end position="498"/>
    </location>
</feature>
<dbReference type="InterPro" id="IPR043529">
    <property type="entry name" value="ALPK1"/>
</dbReference>
<proteinExistence type="predicted"/>
<feature type="compositionally biased region" description="Basic and acidic residues" evidence="4">
    <location>
        <begin position="623"/>
        <end position="639"/>
    </location>
</feature>
<dbReference type="GO" id="GO:0005929">
    <property type="term" value="C:cilium"/>
    <property type="evidence" value="ECO:0007669"/>
    <property type="project" value="TreeGrafter"/>
</dbReference>
<gene>
    <name evidence="6" type="ORF">V1264_000323</name>
</gene>
<accession>A0AAN9BZZ2</accession>
<feature type="domain" description="Alpha-type protein kinase" evidence="5">
    <location>
        <begin position="741"/>
        <end position="964"/>
    </location>
</feature>
<feature type="compositionally biased region" description="Polar residues" evidence="4">
    <location>
        <begin position="606"/>
        <end position="618"/>
    </location>
</feature>
<dbReference type="PROSITE" id="PS51158">
    <property type="entry name" value="ALPHA_KINASE"/>
    <property type="match status" value="1"/>
</dbReference>
<evidence type="ECO:0000256" key="2">
    <source>
        <dbReference type="ARBA" id="ARBA00022679"/>
    </source>
</evidence>
<evidence type="ECO:0000259" key="5">
    <source>
        <dbReference type="PROSITE" id="PS51158"/>
    </source>
</evidence>
<dbReference type="Proteomes" id="UP001374579">
    <property type="component" value="Unassembled WGS sequence"/>
</dbReference>
<evidence type="ECO:0000313" key="6">
    <source>
        <dbReference type="EMBL" id="KAK7114234.1"/>
    </source>
</evidence>
<feature type="compositionally biased region" description="Polar residues" evidence="4">
    <location>
        <begin position="458"/>
        <end position="467"/>
    </location>
</feature>
<dbReference type="SMART" id="SM00811">
    <property type="entry name" value="Alpha_kinase"/>
    <property type="match status" value="1"/>
</dbReference>
<keyword evidence="1" id="KW-0723">Serine/threonine-protein kinase</keyword>
<dbReference type="PANTHER" id="PTHR46747">
    <property type="entry name" value="ALPHA-PROTEIN KINASE 1"/>
    <property type="match status" value="1"/>
</dbReference>
<dbReference type="AlphaFoldDB" id="A0AAN9BZZ2"/>
<feature type="compositionally biased region" description="Low complexity" evidence="4">
    <location>
        <begin position="713"/>
        <end position="727"/>
    </location>
</feature>
<dbReference type="SUPFAM" id="SSF56112">
    <property type="entry name" value="Protein kinase-like (PK-like)"/>
    <property type="match status" value="1"/>
</dbReference>
<feature type="region of interest" description="Disordered" evidence="4">
    <location>
        <begin position="678"/>
        <end position="727"/>
    </location>
</feature>
<feature type="region of interest" description="Disordered" evidence="4">
    <location>
        <begin position="522"/>
        <end position="577"/>
    </location>
</feature>
<dbReference type="Gene3D" id="3.20.200.10">
    <property type="entry name" value="MHCK/EF2 kinase"/>
    <property type="match status" value="1"/>
</dbReference>
<dbReference type="GO" id="GO:0002753">
    <property type="term" value="P:cytoplasmic pattern recognition receptor signaling pathway"/>
    <property type="evidence" value="ECO:0007669"/>
    <property type="project" value="TreeGrafter"/>
</dbReference>
<protein>
    <recommendedName>
        <fullName evidence="5">Alpha-type protein kinase domain-containing protein</fullName>
    </recommendedName>
</protein>
<organism evidence="6 7">
    <name type="scientific">Littorina saxatilis</name>
    <dbReference type="NCBI Taxonomy" id="31220"/>
    <lineage>
        <taxon>Eukaryota</taxon>
        <taxon>Metazoa</taxon>
        <taxon>Spiralia</taxon>
        <taxon>Lophotrochozoa</taxon>
        <taxon>Mollusca</taxon>
        <taxon>Gastropoda</taxon>
        <taxon>Caenogastropoda</taxon>
        <taxon>Littorinimorpha</taxon>
        <taxon>Littorinoidea</taxon>
        <taxon>Littorinidae</taxon>
        <taxon>Littorina</taxon>
    </lineage>
</organism>
<keyword evidence="2" id="KW-0808">Transferase</keyword>
<evidence type="ECO:0000256" key="4">
    <source>
        <dbReference type="SAM" id="MobiDB-lite"/>
    </source>
</evidence>
<feature type="region of interest" description="Disordered" evidence="4">
    <location>
        <begin position="458"/>
        <end position="509"/>
    </location>
</feature>
<reference evidence="6 7" key="1">
    <citation type="submission" date="2024-02" db="EMBL/GenBank/DDBJ databases">
        <title>Chromosome-scale genome assembly of the rough periwinkle Littorina saxatilis.</title>
        <authorList>
            <person name="De Jode A."/>
            <person name="Faria R."/>
            <person name="Formenti G."/>
            <person name="Sims Y."/>
            <person name="Smith T.P."/>
            <person name="Tracey A."/>
            <person name="Wood J.M.D."/>
            <person name="Zagrodzka Z.B."/>
            <person name="Johannesson K."/>
            <person name="Butlin R.K."/>
            <person name="Leder E.H."/>
        </authorList>
    </citation>
    <scope>NUCLEOTIDE SEQUENCE [LARGE SCALE GENOMIC DNA]</scope>
    <source>
        <strain evidence="6">Snail1</strain>
        <tissue evidence="6">Muscle</tissue>
    </source>
</reference>
<dbReference type="GO" id="GO:0045087">
    <property type="term" value="P:innate immune response"/>
    <property type="evidence" value="ECO:0007669"/>
    <property type="project" value="TreeGrafter"/>
</dbReference>
<evidence type="ECO:0000256" key="3">
    <source>
        <dbReference type="ARBA" id="ARBA00022777"/>
    </source>
</evidence>
<dbReference type="InterPro" id="IPR011009">
    <property type="entry name" value="Kinase-like_dom_sf"/>
</dbReference>
<keyword evidence="3" id="KW-0418">Kinase</keyword>
<feature type="region of interest" description="Disordered" evidence="4">
    <location>
        <begin position="606"/>
        <end position="651"/>
    </location>
</feature>
<keyword evidence="7" id="KW-1185">Reference proteome</keyword>
<evidence type="ECO:0000313" key="7">
    <source>
        <dbReference type="Proteomes" id="UP001374579"/>
    </source>
</evidence>
<feature type="compositionally biased region" description="Polar residues" evidence="4">
    <location>
        <begin position="701"/>
        <end position="712"/>
    </location>
</feature>
<dbReference type="GO" id="GO:0005524">
    <property type="term" value="F:ATP binding"/>
    <property type="evidence" value="ECO:0007669"/>
    <property type="project" value="InterPro"/>
</dbReference>
<dbReference type="PANTHER" id="PTHR46747:SF1">
    <property type="entry name" value="ALPHA-PROTEIN KINASE 1"/>
    <property type="match status" value="1"/>
</dbReference>
<dbReference type="GO" id="GO:0048029">
    <property type="term" value="F:monosaccharide binding"/>
    <property type="evidence" value="ECO:0007669"/>
    <property type="project" value="TreeGrafter"/>
</dbReference>